<protein>
    <submittedName>
        <fullName evidence="3">SUMF1/EgtB/PvdO family nonheme iron enzyme</fullName>
    </submittedName>
</protein>
<feature type="chain" id="PRO_5025636523" evidence="1">
    <location>
        <begin position="28"/>
        <end position="280"/>
    </location>
</feature>
<dbReference type="EMBL" id="WHUG01000001">
    <property type="protein sequence ID" value="MQA36710.1"/>
    <property type="molecule type" value="Genomic_DNA"/>
</dbReference>
<evidence type="ECO:0000313" key="4">
    <source>
        <dbReference type="Proteomes" id="UP000440498"/>
    </source>
</evidence>
<comment type="caution">
    <text evidence="3">The sequence shown here is derived from an EMBL/GenBank/DDBJ whole genome shotgun (WGS) entry which is preliminary data.</text>
</comment>
<dbReference type="InterPro" id="IPR005532">
    <property type="entry name" value="SUMF_dom"/>
</dbReference>
<sequence length="280" mass="29922">MKPRAAHRLAALALTLLAVAGAGRAIAGDTAIGMAGDAGYRAIVGGTLRSVLPADGVAAPASVAPYLLRTRLVTNAEFAAFLQRTPAWQPGVVPALMAAPSYLSGWRSATDYAPLAGDAPVVRVGWYAARAYCESEGGRLPRWYEWEFAAAADAHRPDARDDAEWLAHILGWYADAGKQPPRSVAAGEANYYGIHDLHGLVWEWVEDYSGLFVNADSRANGDQKMLDYCGGAAVSLADRRNYAILMRLALLSAMEARQDGANLGFRCVRDPAPHDQGSKP</sequence>
<evidence type="ECO:0000259" key="2">
    <source>
        <dbReference type="Pfam" id="PF03781"/>
    </source>
</evidence>
<dbReference type="PANTHER" id="PTHR23150:SF19">
    <property type="entry name" value="FORMYLGLYCINE-GENERATING ENZYME"/>
    <property type="match status" value="1"/>
</dbReference>
<dbReference type="GO" id="GO:0120147">
    <property type="term" value="F:formylglycine-generating oxidase activity"/>
    <property type="evidence" value="ECO:0007669"/>
    <property type="project" value="TreeGrafter"/>
</dbReference>
<organism evidence="3 4">
    <name type="scientific">Rugamonas aquatica</name>
    <dbReference type="NCBI Taxonomy" id="2743357"/>
    <lineage>
        <taxon>Bacteria</taxon>
        <taxon>Pseudomonadati</taxon>
        <taxon>Pseudomonadota</taxon>
        <taxon>Betaproteobacteria</taxon>
        <taxon>Burkholderiales</taxon>
        <taxon>Oxalobacteraceae</taxon>
        <taxon>Telluria group</taxon>
        <taxon>Rugamonas</taxon>
    </lineage>
</organism>
<gene>
    <name evidence="3" type="ORF">GEV02_00990</name>
</gene>
<name>A0A6A7MVL3_9BURK</name>
<dbReference type="InterPro" id="IPR016187">
    <property type="entry name" value="CTDL_fold"/>
</dbReference>
<accession>A0A6A7MVL3</accession>
<dbReference type="PANTHER" id="PTHR23150">
    <property type="entry name" value="SULFATASE MODIFYING FACTOR 1, 2"/>
    <property type="match status" value="1"/>
</dbReference>
<proteinExistence type="predicted"/>
<dbReference type="Pfam" id="PF03781">
    <property type="entry name" value="FGE-sulfatase"/>
    <property type="match status" value="1"/>
</dbReference>
<dbReference type="Proteomes" id="UP000440498">
    <property type="component" value="Unassembled WGS sequence"/>
</dbReference>
<dbReference type="Gene3D" id="3.90.1580.10">
    <property type="entry name" value="paralog of FGE (formylglycine-generating enzyme)"/>
    <property type="match status" value="1"/>
</dbReference>
<keyword evidence="4" id="KW-1185">Reference proteome</keyword>
<dbReference type="AlphaFoldDB" id="A0A6A7MVL3"/>
<dbReference type="InterPro" id="IPR042095">
    <property type="entry name" value="SUMF_sf"/>
</dbReference>
<feature type="signal peptide" evidence="1">
    <location>
        <begin position="1"/>
        <end position="27"/>
    </location>
</feature>
<dbReference type="SUPFAM" id="SSF56436">
    <property type="entry name" value="C-type lectin-like"/>
    <property type="match status" value="1"/>
</dbReference>
<feature type="domain" description="Sulfatase-modifying factor enzyme-like" evidence="2">
    <location>
        <begin position="49"/>
        <end position="269"/>
    </location>
</feature>
<reference evidence="3 4" key="1">
    <citation type="submission" date="2019-10" db="EMBL/GenBank/DDBJ databases">
        <title>Two novel species isolated from a subtropical stream in China.</title>
        <authorList>
            <person name="Lu H."/>
        </authorList>
    </citation>
    <scope>NUCLEOTIDE SEQUENCE [LARGE SCALE GENOMIC DNA]</scope>
    <source>
        <strain evidence="3 4">FT29W</strain>
    </source>
</reference>
<evidence type="ECO:0000256" key="1">
    <source>
        <dbReference type="SAM" id="SignalP"/>
    </source>
</evidence>
<dbReference type="InterPro" id="IPR051043">
    <property type="entry name" value="Sulfatase_Mod_Factor_Kinase"/>
</dbReference>
<evidence type="ECO:0000313" key="3">
    <source>
        <dbReference type="EMBL" id="MQA36710.1"/>
    </source>
</evidence>
<dbReference type="RefSeq" id="WP_152836093.1">
    <property type="nucleotide sequence ID" value="NZ_WHUG01000001.1"/>
</dbReference>
<keyword evidence="1" id="KW-0732">Signal</keyword>